<organism evidence="3">
    <name type="scientific">Guillardia theta (strain CCMP2712)</name>
    <name type="common">Cryptophyte</name>
    <dbReference type="NCBI Taxonomy" id="905079"/>
    <lineage>
        <taxon>Eukaryota</taxon>
        <taxon>Cryptophyceae</taxon>
        <taxon>Pyrenomonadales</taxon>
        <taxon>Geminigeraceae</taxon>
        <taxon>Guillardia</taxon>
    </lineage>
</organism>
<gene>
    <name evidence="3" type="ORF">GUITHDRAFT_153572</name>
</gene>
<protein>
    <submittedName>
        <fullName evidence="3 4">Uncharacterized protein</fullName>
    </submittedName>
</protein>
<keyword evidence="5" id="KW-1185">Reference proteome</keyword>
<feature type="non-terminal residue" evidence="3">
    <location>
        <position position="1"/>
    </location>
</feature>
<name>L1J1Y1_GUITC</name>
<proteinExistence type="predicted"/>
<dbReference type="EMBL" id="JH993017">
    <property type="protein sequence ID" value="EKX42287.1"/>
    <property type="molecule type" value="Genomic_DNA"/>
</dbReference>
<feature type="chain" id="PRO_5008770758" evidence="2">
    <location>
        <begin position="20"/>
        <end position="148"/>
    </location>
</feature>
<dbReference type="KEGG" id="gtt:GUITHDRAFT_153572"/>
<accession>L1J1Y1</accession>
<evidence type="ECO:0000256" key="2">
    <source>
        <dbReference type="SAM" id="SignalP"/>
    </source>
</evidence>
<reference evidence="4" key="3">
    <citation type="submission" date="2016-03" db="UniProtKB">
        <authorList>
            <consortium name="EnsemblProtists"/>
        </authorList>
    </citation>
    <scope>IDENTIFICATION</scope>
</reference>
<evidence type="ECO:0000313" key="5">
    <source>
        <dbReference type="Proteomes" id="UP000011087"/>
    </source>
</evidence>
<evidence type="ECO:0000313" key="4">
    <source>
        <dbReference type="EnsemblProtists" id="EKX42287"/>
    </source>
</evidence>
<dbReference type="GeneID" id="17298936"/>
<dbReference type="Proteomes" id="UP000011087">
    <property type="component" value="Unassembled WGS sequence"/>
</dbReference>
<dbReference type="EnsemblProtists" id="EKX42287">
    <property type="protein sequence ID" value="EKX42287"/>
    <property type="gene ID" value="GUITHDRAFT_153572"/>
</dbReference>
<dbReference type="PaxDb" id="55529-EKX42287"/>
<feature type="transmembrane region" description="Helical" evidence="1">
    <location>
        <begin position="70"/>
        <end position="88"/>
    </location>
</feature>
<reference evidence="3 5" key="1">
    <citation type="journal article" date="2012" name="Nature">
        <title>Algal genomes reveal evolutionary mosaicism and the fate of nucleomorphs.</title>
        <authorList>
            <consortium name="DOE Joint Genome Institute"/>
            <person name="Curtis B.A."/>
            <person name="Tanifuji G."/>
            <person name="Burki F."/>
            <person name="Gruber A."/>
            <person name="Irimia M."/>
            <person name="Maruyama S."/>
            <person name="Arias M.C."/>
            <person name="Ball S.G."/>
            <person name="Gile G.H."/>
            <person name="Hirakawa Y."/>
            <person name="Hopkins J.F."/>
            <person name="Kuo A."/>
            <person name="Rensing S.A."/>
            <person name="Schmutz J."/>
            <person name="Symeonidi A."/>
            <person name="Elias M."/>
            <person name="Eveleigh R.J."/>
            <person name="Herman E.K."/>
            <person name="Klute M.J."/>
            <person name="Nakayama T."/>
            <person name="Obornik M."/>
            <person name="Reyes-Prieto A."/>
            <person name="Armbrust E.V."/>
            <person name="Aves S.J."/>
            <person name="Beiko R.G."/>
            <person name="Coutinho P."/>
            <person name="Dacks J.B."/>
            <person name="Durnford D.G."/>
            <person name="Fast N.M."/>
            <person name="Green B.R."/>
            <person name="Grisdale C.J."/>
            <person name="Hempel F."/>
            <person name="Henrissat B."/>
            <person name="Hoppner M.P."/>
            <person name="Ishida K."/>
            <person name="Kim E."/>
            <person name="Koreny L."/>
            <person name="Kroth P.G."/>
            <person name="Liu Y."/>
            <person name="Malik S.B."/>
            <person name="Maier U.G."/>
            <person name="McRose D."/>
            <person name="Mock T."/>
            <person name="Neilson J.A."/>
            <person name="Onodera N.T."/>
            <person name="Poole A.M."/>
            <person name="Pritham E.J."/>
            <person name="Richards T.A."/>
            <person name="Rocap G."/>
            <person name="Roy S.W."/>
            <person name="Sarai C."/>
            <person name="Schaack S."/>
            <person name="Shirato S."/>
            <person name="Slamovits C.H."/>
            <person name="Spencer D.F."/>
            <person name="Suzuki S."/>
            <person name="Worden A.Z."/>
            <person name="Zauner S."/>
            <person name="Barry K."/>
            <person name="Bell C."/>
            <person name="Bharti A.K."/>
            <person name="Crow J.A."/>
            <person name="Grimwood J."/>
            <person name="Kramer R."/>
            <person name="Lindquist E."/>
            <person name="Lucas S."/>
            <person name="Salamov A."/>
            <person name="McFadden G.I."/>
            <person name="Lane C.E."/>
            <person name="Keeling P.J."/>
            <person name="Gray M.W."/>
            <person name="Grigoriev I.V."/>
            <person name="Archibald J.M."/>
        </authorList>
    </citation>
    <scope>NUCLEOTIDE SEQUENCE</scope>
    <source>
        <strain evidence="3 5">CCMP2712</strain>
    </source>
</reference>
<evidence type="ECO:0000256" key="1">
    <source>
        <dbReference type="SAM" id="Phobius"/>
    </source>
</evidence>
<keyword evidence="2" id="KW-0732">Signal</keyword>
<keyword evidence="1" id="KW-1133">Transmembrane helix</keyword>
<dbReference type="RefSeq" id="XP_005829267.1">
    <property type="nucleotide sequence ID" value="XM_005829210.1"/>
</dbReference>
<keyword evidence="1" id="KW-0812">Transmembrane</keyword>
<feature type="transmembrane region" description="Helical" evidence="1">
    <location>
        <begin position="108"/>
        <end position="130"/>
    </location>
</feature>
<dbReference type="HOGENOM" id="CLU_1763728_0_0_1"/>
<reference evidence="5" key="2">
    <citation type="submission" date="2012-11" db="EMBL/GenBank/DDBJ databases">
        <authorList>
            <person name="Kuo A."/>
            <person name="Curtis B.A."/>
            <person name="Tanifuji G."/>
            <person name="Burki F."/>
            <person name="Gruber A."/>
            <person name="Irimia M."/>
            <person name="Maruyama S."/>
            <person name="Arias M.C."/>
            <person name="Ball S.G."/>
            <person name="Gile G.H."/>
            <person name="Hirakawa Y."/>
            <person name="Hopkins J.F."/>
            <person name="Rensing S.A."/>
            <person name="Schmutz J."/>
            <person name="Symeonidi A."/>
            <person name="Elias M."/>
            <person name="Eveleigh R.J."/>
            <person name="Herman E.K."/>
            <person name="Klute M.J."/>
            <person name="Nakayama T."/>
            <person name="Obornik M."/>
            <person name="Reyes-Prieto A."/>
            <person name="Armbrust E.V."/>
            <person name="Aves S.J."/>
            <person name="Beiko R.G."/>
            <person name="Coutinho P."/>
            <person name="Dacks J.B."/>
            <person name="Durnford D.G."/>
            <person name="Fast N.M."/>
            <person name="Green B.R."/>
            <person name="Grisdale C."/>
            <person name="Hempe F."/>
            <person name="Henrissat B."/>
            <person name="Hoppner M.P."/>
            <person name="Ishida K.-I."/>
            <person name="Kim E."/>
            <person name="Koreny L."/>
            <person name="Kroth P.G."/>
            <person name="Liu Y."/>
            <person name="Malik S.-B."/>
            <person name="Maier U.G."/>
            <person name="McRose D."/>
            <person name="Mock T."/>
            <person name="Neilson J.A."/>
            <person name="Onodera N.T."/>
            <person name="Poole A.M."/>
            <person name="Pritham E.J."/>
            <person name="Richards T.A."/>
            <person name="Rocap G."/>
            <person name="Roy S.W."/>
            <person name="Sarai C."/>
            <person name="Schaack S."/>
            <person name="Shirato S."/>
            <person name="Slamovits C.H."/>
            <person name="Spencer D.F."/>
            <person name="Suzuki S."/>
            <person name="Worden A.Z."/>
            <person name="Zauner S."/>
            <person name="Barry K."/>
            <person name="Bell C."/>
            <person name="Bharti A.K."/>
            <person name="Crow J.A."/>
            <person name="Grimwood J."/>
            <person name="Kramer R."/>
            <person name="Lindquist E."/>
            <person name="Lucas S."/>
            <person name="Salamov A."/>
            <person name="McFadden G.I."/>
            <person name="Lane C.E."/>
            <person name="Keeling P.J."/>
            <person name="Gray M.W."/>
            <person name="Grigoriev I.V."/>
            <person name="Archibald J.M."/>
        </authorList>
    </citation>
    <scope>NUCLEOTIDE SEQUENCE</scope>
    <source>
        <strain evidence="5">CCMP2712</strain>
    </source>
</reference>
<feature type="signal peptide" evidence="2">
    <location>
        <begin position="1"/>
        <end position="19"/>
    </location>
</feature>
<dbReference type="AlphaFoldDB" id="L1J1Y1"/>
<sequence length="148" mass="16050">MARIQVAVVFLSCVCAVSSFHSLPSLGTPLGRIRTGRTMQVRMMSASGEEIPEAVIEAERKATPLRPVRLQLYTVIGGAAAAAPVLLLSSEQLQVKALKDLADNIPILYSAQVTAALSAIVAFSCAFFYISEEQTRKENLQRIMARLE</sequence>
<evidence type="ECO:0000313" key="3">
    <source>
        <dbReference type="EMBL" id="EKX42287.1"/>
    </source>
</evidence>
<keyword evidence="1" id="KW-0472">Membrane</keyword>